<dbReference type="AlphaFoldDB" id="C4JKJ1"/>
<reference evidence="2" key="1">
    <citation type="journal article" date="2009" name="Genome Res.">
        <title>Comparative genomic analyses of the human fungal pathogens Coccidioides and their relatives.</title>
        <authorList>
            <person name="Sharpton T.J."/>
            <person name="Stajich J.E."/>
            <person name="Rounsley S.D."/>
            <person name="Gardner M.J."/>
            <person name="Wortman J.R."/>
            <person name="Jordar V.S."/>
            <person name="Maiti R."/>
            <person name="Kodira C.D."/>
            <person name="Neafsey D.E."/>
            <person name="Zeng Q."/>
            <person name="Hung C.-Y."/>
            <person name="McMahan C."/>
            <person name="Muszewska A."/>
            <person name="Grynberg M."/>
            <person name="Mandel M.A."/>
            <person name="Kellner E.M."/>
            <person name="Barker B.M."/>
            <person name="Galgiani J.N."/>
            <person name="Orbach M.J."/>
            <person name="Kirkland T.N."/>
            <person name="Cole G.T."/>
            <person name="Henn M.R."/>
            <person name="Birren B.W."/>
            <person name="Taylor J.W."/>
        </authorList>
    </citation>
    <scope>NUCLEOTIDE SEQUENCE [LARGE SCALE GENOMIC DNA]</scope>
    <source>
        <strain evidence="2">UAMH 1704</strain>
    </source>
</reference>
<evidence type="ECO:0000313" key="2">
    <source>
        <dbReference type="Proteomes" id="UP000002058"/>
    </source>
</evidence>
<dbReference type="HOGENOM" id="CLU_2759704_0_0_1"/>
<proteinExistence type="predicted"/>
<dbReference type="KEGG" id="ure:UREG_02148"/>
<name>C4JKJ1_UNCRE</name>
<sequence>MYKEYKTMYMYSGNGCKIGECDGIKYTAAPCPKKPTSGIRHYLDYKMIPAGDQTKVDTVMATKTQAPTPA</sequence>
<accession>C4JKJ1</accession>
<dbReference type="EMBL" id="CH476615">
    <property type="protein sequence ID" value="EEP77299.1"/>
    <property type="molecule type" value="Genomic_DNA"/>
</dbReference>
<keyword evidence="2" id="KW-1185">Reference proteome</keyword>
<dbReference type="InParanoid" id="C4JKJ1"/>
<dbReference type="RefSeq" id="XP_002542632.1">
    <property type="nucleotide sequence ID" value="XM_002542586.1"/>
</dbReference>
<organism evidence="1 2">
    <name type="scientific">Uncinocarpus reesii (strain UAMH 1704)</name>
    <dbReference type="NCBI Taxonomy" id="336963"/>
    <lineage>
        <taxon>Eukaryota</taxon>
        <taxon>Fungi</taxon>
        <taxon>Dikarya</taxon>
        <taxon>Ascomycota</taxon>
        <taxon>Pezizomycotina</taxon>
        <taxon>Eurotiomycetes</taxon>
        <taxon>Eurotiomycetidae</taxon>
        <taxon>Onygenales</taxon>
        <taxon>Onygenaceae</taxon>
        <taxon>Uncinocarpus</taxon>
    </lineage>
</organism>
<gene>
    <name evidence="1" type="ORF">UREG_02148</name>
</gene>
<protein>
    <submittedName>
        <fullName evidence="1">Uncharacterized protein</fullName>
    </submittedName>
</protein>
<dbReference type="OrthoDB" id="3803009at2759"/>
<dbReference type="GeneID" id="8440828"/>
<evidence type="ECO:0000313" key="1">
    <source>
        <dbReference type="EMBL" id="EEP77299.1"/>
    </source>
</evidence>
<dbReference type="VEuPathDB" id="FungiDB:UREG_02148"/>
<dbReference type="Proteomes" id="UP000002058">
    <property type="component" value="Unassembled WGS sequence"/>
</dbReference>